<evidence type="ECO:0000313" key="2">
    <source>
        <dbReference type="EMBL" id="EER03063.1"/>
    </source>
</evidence>
<dbReference type="OrthoDB" id="440125at2759"/>
<keyword evidence="3" id="KW-1185">Reference proteome</keyword>
<keyword evidence="1" id="KW-0472">Membrane</keyword>
<dbReference type="EMBL" id="GG682469">
    <property type="protein sequence ID" value="EER03063.1"/>
    <property type="molecule type" value="Genomic_DNA"/>
</dbReference>
<dbReference type="AlphaFoldDB" id="C5LJP6"/>
<evidence type="ECO:0000256" key="1">
    <source>
        <dbReference type="SAM" id="Phobius"/>
    </source>
</evidence>
<organism evidence="3">
    <name type="scientific">Perkinsus marinus (strain ATCC 50983 / TXsc)</name>
    <dbReference type="NCBI Taxonomy" id="423536"/>
    <lineage>
        <taxon>Eukaryota</taxon>
        <taxon>Sar</taxon>
        <taxon>Alveolata</taxon>
        <taxon>Perkinsozoa</taxon>
        <taxon>Perkinsea</taxon>
        <taxon>Perkinsida</taxon>
        <taxon>Perkinsidae</taxon>
        <taxon>Perkinsus</taxon>
    </lineage>
</organism>
<gene>
    <name evidence="2" type="ORF">Pmar_PMAR001808</name>
</gene>
<accession>C5LJP6</accession>
<sequence length="435" mass="50539">MAPWNIYHGGLQFRCSEVLKAIRTLAGGAHEDLDNEIKNMTKFEYGWSVIKALRMALSGDMIPGLEWRNFGILRLRDFWPDEYTNRTKVGVMTGEQFDELKRWFVEDWARSRDTFDPITIINADTGGRIWMSRMCHDLVEYGFKRYTIDYNAKFDSNITHFLVPTEKYEGHLDDDGFPTGDMIPGLEWRNFGILRFRDFWPKEYSTRTLVGNMTGGQFDTFKRWFLEDWARPRDTFDPVTVIKVDSGERIWMSRMCHDLVEYGLRQLVEMGIPLRSTKPVFRDHIPVYVNYIKPLDVRGNGFDRRAVALAMGLIPVGYFMGSYYELDIVPPLINYCYIPLKMPHLLPNGSAVFGPVDAMNPNLSLCALPNVNVELGNVTLTIEDRLIMLENYLDLLFNAPERLRHPKHRSVFMMVTGTIVCGLLMIVYWLRSHKP</sequence>
<protein>
    <submittedName>
        <fullName evidence="2">Uncharacterized protein</fullName>
    </submittedName>
</protein>
<name>C5LJP6_PERM5</name>
<dbReference type="GeneID" id="9051729"/>
<proteinExistence type="predicted"/>
<keyword evidence="1" id="KW-1133">Transmembrane helix</keyword>
<feature type="transmembrane region" description="Helical" evidence="1">
    <location>
        <begin position="411"/>
        <end position="430"/>
    </location>
</feature>
<reference evidence="2 3" key="1">
    <citation type="submission" date="2008-07" db="EMBL/GenBank/DDBJ databases">
        <authorList>
            <person name="El-Sayed N."/>
            <person name="Caler E."/>
            <person name="Inman J."/>
            <person name="Amedeo P."/>
            <person name="Hass B."/>
            <person name="Wortman J."/>
        </authorList>
    </citation>
    <scope>NUCLEOTIDE SEQUENCE [LARGE SCALE GENOMIC DNA]</scope>
    <source>
        <strain evidence="3">ATCC 50983 / TXsc</strain>
    </source>
</reference>
<dbReference type="InParanoid" id="C5LJP6"/>
<evidence type="ECO:0000313" key="3">
    <source>
        <dbReference type="Proteomes" id="UP000007800"/>
    </source>
</evidence>
<dbReference type="Proteomes" id="UP000007800">
    <property type="component" value="Unassembled WGS sequence"/>
</dbReference>
<dbReference type="RefSeq" id="XP_002771247.1">
    <property type="nucleotide sequence ID" value="XM_002771201.1"/>
</dbReference>
<keyword evidence="1" id="KW-0812">Transmembrane</keyword>
<dbReference type="OMA" id="LLAYWAR"/>